<reference evidence="4 5" key="1">
    <citation type="submission" date="2018-06" db="EMBL/GenBank/DDBJ databases">
        <title>Extensive metabolic versatility and redundancy in microbially diverse, dynamic hydrothermal sediments.</title>
        <authorList>
            <person name="Dombrowski N."/>
            <person name="Teske A."/>
            <person name="Baker B.J."/>
        </authorList>
    </citation>
    <scope>NUCLEOTIDE SEQUENCE [LARGE SCALE GENOMIC DNA]</scope>
    <source>
        <strain evidence="4">B3_G15</strain>
    </source>
</reference>
<feature type="domain" description="Alcohol dehydrogenase iron-type/glycerol dehydrogenase GldA" evidence="2">
    <location>
        <begin position="21"/>
        <end position="197"/>
    </location>
</feature>
<name>A0A662DL23_UNCAE</name>
<proteinExistence type="predicted"/>
<dbReference type="AlphaFoldDB" id="A0A662DL23"/>
<dbReference type="Pfam" id="PF25137">
    <property type="entry name" value="ADH_Fe_C"/>
    <property type="match status" value="1"/>
</dbReference>
<dbReference type="InterPro" id="IPR001670">
    <property type="entry name" value="ADH_Fe/GldA"/>
</dbReference>
<organism evidence="4 5">
    <name type="scientific">Aerophobetes bacterium</name>
    <dbReference type="NCBI Taxonomy" id="2030807"/>
    <lineage>
        <taxon>Bacteria</taxon>
        <taxon>Candidatus Aerophobota</taxon>
    </lineage>
</organism>
<feature type="domain" description="Fe-containing alcohol dehydrogenase-like C-terminal" evidence="3">
    <location>
        <begin position="211"/>
        <end position="386"/>
    </location>
</feature>
<dbReference type="GO" id="GO:0046872">
    <property type="term" value="F:metal ion binding"/>
    <property type="evidence" value="ECO:0007669"/>
    <property type="project" value="InterPro"/>
</dbReference>
<protein>
    <submittedName>
        <fullName evidence="4">Iron-containing alcohol dehydrogenase</fullName>
    </submittedName>
</protein>
<evidence type="ECO:0000259" key="3">
    <source>
        <dbReference type="Pfam" id="PF25137"/>
    </source>
</evidence>
<gene>
    <name evidence="4" type="ORF">DRJ04_00810</name>
</gene>
<evidence type="ECO:0000259" key="2">
    <source>
        <dbReference type="Pfam" id="PF00465"/>
    </source>
</evidence>
<dbReference type="EMBL" id="QMQA01000012">
    <property type="protein sequence ID" value="RLE15227.1"/>
    <property type="molecule type" value="Genomic_DNA"/>
</dbReference>
<evidence type="ECO:0000313" key="5">
    <source>
        <dbReference type="Proteomes" id="UP000280417"/>
    </source>
</evidence>
<dbReference type="SUPFAM" id="SSF56796">
    <property type="entry name" value="Dehydroquinate synthase-like"/>
    <property type="match status" value="1"/>
</dbReference>
<dbReference type="PANTHER" id="PTHR11496:SF83">
    <property type="entry name" value="HYDROXYACID-OXOACID TRANSHYDROGENASE, MITOCHONDRIAL"/>
    <property type="match status" value="1"/>
</dbReference>
<dbReference type="PANTHER" id="PTHR11496">
    <property type="entry name" value="ALCOHOL DEHYDROGENASE"/>
    <property type="match status" value="1"/>
</dbReference>
<dbReference type="GO" id="GO:0004022">
    <property type="term" value="F:alcohol dehydrogenase (NAD+) activity"/>
    <property type="evidence" value="ECO:0007669"/>
    <property type="project" value="TreeGrafter"/>
</dbReference>
<dbReference type="Gene3D" id="3.40.50.1970">
    <property type="match status" value="1"/>
</dbReference>
<sequence length="443" mass="48097">MDTQGYREKAAGLLKEWKKENYMFGINCLAGVGDFARQEGTSCMLVVTGWRKEKWIEPFIDEVKSSLEKRGVAILDIIAGARPNAPREDVYRIANQIGKKKPASIIAVGGGSTIDAVKAASVLATLDSDDVEPYFGAGLVTERLKKEGKKLPSVIATQTAASSGAHLTKYSNITDPLTGQKKLIIDEAIVPPRAVFDYRTTIGAPYAITTDGALDGISHCLEVIYGATGKPFFTKAMQIAEVGISLIVNNLPKVIDNPQDEDARICIGLGTDLGGYAIMVGGTNYGHLFSFSVVNKLTHGRACALVNPYATVFFAPAIKEQLRMVGGILKKAGYIRKDVEKYEGRDLGMVVAEGMINLLKRINFPTTFGEVGVDDEDKERILKAAKNPQLWSKLEQAPVSLITRGVDGNIDVKKTEENIETYMGSLIDAIRSGDFTRIKNMPS</sequence>
<evidence type="ECO:0000313" key="4">
    <source>
        <dbReference type="EMBL" id="RLE15227.1"/>
    </source>
</evidence>
<dbReference type="InterPro" id="IPR039697">
    <property type="entry name" value="Alcohol_dehydrogenase_Fe"/>
</dbReference>
<dbReference type="CDD" id="cd08551">
    <property type="entry name" value="Fe-ADH"/>
    <property type="match status" value="1"/>
</dbReference>
<dbReference type="Proteomes" id="UP000280417">
    <property type="component" value="Unassembled WGS sequence"/>
</dbReference>
<evidence type="ECO:0000256" key="1">
    <source>
        <dbReference type="ARBA" id="ARBA00023002"/>
    </source>
</evidence>
<dbReference type="Gene3D" id="1.20.1090.10">
    <property type="entry name" value="Dehydroquinate synthase-like - alpha domain"/>
    <property type="match status" value="1"/>
</dbReference>
<comment type="caution">
    <text evidence="4">The sequence shown here is derived from an EMBL/GenBank/DDBJ whole genome shotgun (WGS) entry which is preliminary data.</text>
</comment>
<dbReference type="Pfam" id="PF00465">
    <property type="entry name" value="Fe-ADH"/>
    <property type="match status" value="1"/>
</dbReference>
<accession>A0A662DL23</accession>
<dbReference type="InterPro" id="IPR056798">
    <property type="entry name" value="ADH_Fe_C"/>
</dbReference>
<keyword evidence="1" id="KW-0560">Oxidoreductase</keyword>